<keyword evidence="6" id="KW-1185">Reference proteome</keyword>
<feature type="region of interest" description="Disordered" evidence="2">
    <location>
        <begin position="1"/>
        <end position="29"/>
    </location>
</feature>
<feature type="region of interest" description="Disordered" evidence="2">
    <location>
        <begin position="201"/>
        <end position="229"/>
    </location>
</feature>
<feature type="compositionally biased region" description="Gly residues" evidence="2">
    <location>
        <begin position="130"/>
        <end position="140"/>
    </location>
</feature>
<dbReference type="GeneTree" id="ENSGT00940000156065"/>
<dbReference type="SMART" id="SM01127">
    <property type="entry name" value="DDHD"/>
    <property type="match status" value="1"/>
</dbReference>
<feature type="domain" description="DDHD" evidence="3">
    <location>
        <begin position="608"/>
        <end position="883"/>
    </location>
</feature>
<dbReference type="Proteomes" id="UP000585614">
    <property type="component" value="Unassembled WGS sequence"/>
</dbReference>
<evidence type="ECO:0000256" key="1">
    <source>
        <dbReference type="ARBA" id="ARBA00038464"/>
    </source>
</evidence>
<dbReference type="PANTHER" id="PTHR23509">
    <property type="entry name" value="PA-PL1 PHOSPHOLIPASE FAMILY"/>
    <property type="match status" value="1"/>
</dbReference>
<reference evidence="5 6" key="3">
    <citation type="submission" date="2018-12" db="EMBL/GenBank/DDBJ databases">
        <title>G10K-VGP greater horseshoe bat female genome, primary haplotype.</title>
        <authorList>
            <person name="Teeling E."/>
            <person name="Myers G."/>
            <person name="Vernes S."/>
            <person name="Pippel M."/>
            <person name="Winkler S."/>
            <person name="Fedrigo O."/>
            <person name="Rhie A."/>
            <person name="Koren S."/>
            <person name="Phillippy A."/>
            <person name="Lewin H."/>
            <person name="Damas J."/>
            <person name="Howe K."/>
            <person name="Mountcastle J."/>
            <person name="Jarvis E.D."/>
        </authorList>
    </citation>
    <scope>NUCLEOTIDE SEQUENCE [LARGE SCALE GENOMIC DNA]</scope>
</reference>
<feature type="region of interest" description="Disordered" evidence="2">
    <location>
        <begin position="763"/>
        <end position="793"/>
    </location>
</feature>
<feature type="compositionally biased region" description="Polar residues" evidence="2">
    <location>
        <begin position="707"/>
        <end position="722"/>
    </location>
</feature>
<accession>A0A671DM04</accession>
<dbReference type="Ensembl" id="ENSRFET00010002380.1">
    <property type="protein sequence ID" value="ENSRFEP00010002156.1"/>
    <property type="gene ID" value="ENSRFEG00010001535.1"/>
</dbReference>
<evidence type="ECO:0000313" key="5">
    <source>
        <dbReference type="Ensembl" id="ENSRFEP00010002156.1"/>
    </source>
</evidence>
<dbReference type="RefSeq" id="XP_032964184.1">
    <property type="nucleotide sequence ID" value="XM_033108293.1"/>
</dbReference>
<evidence type="ECO:0000313" key="6">
    <source>
        <dbReference type="Proteomes" id="UP000472240"/>
    </source>
</evidence>
<dbReference type="Proteomes" id="UP000472240">
    <property type="component" value="Chromosome 6"/>
</dbReference>
<dbReference type="PROSITE" id="PS51043">
    <property type="entry name" value="DDHD"/>
    <property type="match status" value="1"/>
</dbReference>
<dbReference type="GO" id="GO:0046872">
    <property type="term" value="F:metal ion binding"/>
    <property type="evidence" value="ECO:0007669"/>
    <property type="project" value="InterPro"/>
</dbReference>
<protein>
    <submittedName>
        <fullName evidence="4 5">DDHD domain containing 1</fullName>
    </submittedName>
</protein>
<dbReference type="Pfam" id="PF02862">
    <property type="entry name" value="DDHD"/>
    <property type="match status" value="1"/>
</dbReference>
<feature type="region of interest" description="Disordered" evidence="2">
    <location>
        <begin position="100"/>
        <end position="149"/>
    </location>
</feature>
<feature type="compositionally biased region" description="Basic and acidic residues" evidence="2">
    <location>
        <begin position="773"/>
        <end position="784"/>
    </location>
</feature>
<dbReference type="InterPro" id="IPR004177">
    <property type="entry name" value="DDHD_dom"/>
</dbReference>
<dbReference type="InterPro" id="IPR058055">
    <property type="entry name" value="PA-PLA1"/>
</dbReference>
<dbReference type="GO" id="GO:0004620">
    <property type="term" value="F:phospholipase activity"/>
    <property type="evidence" value="ECO:0007669"/>
    <property type="project" value="TreeGrafter"/>
</dbReference>
<evidence type="ECO:0000259" key="3">
    <source>
        <dbReference type="PROSITE" id="PS51043"/>
    </source>
</evidence>
<feature type="compositionally biased region" description="Polar residues" evidence="2">
    <location>
        <begin position="763"/>
        <end position="772"/>
    </location>
</feature>
<dbReference type="PANTHER" id="PTHR23509:SF32">
    <property type="entry name" value="PHOSPHOLIPASE DDHD1"/>
    <property type="match status" value="1"/>
</dbReference>
<reference evidence="5 6" key="1">
    <citation type="journal article" date="2015" name="Annu Rev Anim Biosci">
        <title>The Genome 10K Project: a way forward.</title>
        <authorList>
            <person name="Koepfli K.P."/>
            <person name="Paten B."/>
            <person name="O'Brien S.J."/>
            <person name="Koepfli K.P."/>
            <person name="Paten B."/>
            <person name="Antunes A."/>
            <person name="Belov K."/>
            <person name="Bustamante C."/>
            <person name="Castoe T.A."/>
            <person name="Clawson H."/>
            <person name="Crawford A.J."/>
            <person name="Diekhans M."/>
            <person name="Distel D."/>
            <person name="Durbin R."/>
            <person name="Earl D."/>
            <person name="Fujita M.K."/>
            <person name="Gamble T."/>
            <person name="Georges A."/>
            <person name="Gemmell N."/>
            <person name="Gilbert M.T."/>
            <person name="Graves J.M."/>
            <person name="Green R.E."/>
            <person name="Hickey G."/>
            <person name="Jarvis E.D."/>
            <person name="Johnson W."/>
            <person name="Komissarov A."/>
            <person name="Korf I."/>
            <person name="Kuhn R."/>
            <person name="Larkin D.M."/>
            <person name="Lewin H."/>
            <person name="Lopez J.V."/>
            <person name="Ma J."/>
            <person name="Marques-Bonet T."/>
            <person name="Miller W."/>
            <person name="Murphy R."/>
            <person name="Pevzner P."/>
            <person name="Shapiro B."/>
            <person name="Steiner C."/>
            <person name="Tamazian G."/>
            <person name="Venkatesh B."/>
            <person name="Wang J."/>
            <person name="Wayne R."/>
            <person name="Wiley E."/>
            <person name="Yang H."/>
            <person name="Zhang G."/>
            <person name="Haussler D."/>
            <person name="Ryder O."/>
            <person name="O'Brien S.J."/>
        </authorList>
    </citation>
    <scope>NUCLEOTIDE SEQUENCE</scope>
</reference>
<dbReference type="GO" id="GO:0005737">
    <property type="term" value="C:cytoplasm"/>
    <property type="evidence" value="ECO:0007669"/>
    <property type="project" value="TreeGrafter"/>
</dbReference>
<sequence length="897" mass="100534">MNYPGHGSPRSPELNGRGSDGAAWELGSEAEPTFGGSVCCFDHLPGGDPGDGEVPLALLRGEPGLHLAPGAEENNHHLALDPCLSDENYDFSSAESGSSLRFYSEGESGGGGSSSSLHPPQQPLLVPSNSGGGGAAGGGPGERKRARPCGVASRHRYEVVTELGPEEVRWFYKEDKKTWKPFIGYDSLRIELAFRTLPQATGGRPQVEDPDSDHVCGRASSSGEDDEDDRVCGFCPRTARHEPEMEELVNVERVCVRGGLYEVDVTQGECYPVYWNQADKIPVMRGQWFIDGTWQPLEEEESNLIEQEHLRCFRGQQMQESFDIEVSKSIDGKEAVHSFKLSRNHVDWHSVDEVYLYSDATTSKIARTVTQKLGFSKASSSGTRLHRGYVEEATLEDKPSQTTHIVFVVHGIGQKMDQGRIIKNTAMMREAARKIEERHFSNHATHVEFLPVEWRSKLTLDGDTVDSITPDKVRGLRDMLNSSAMDIMYYTSPLYRDELVKGLQQELNRLYSLFCSRNPDFEEKGGKVSIVSHSLGCVITYDIMTGWNPVRLYEQLLQKEEELPDERWMTYEERHLLDELYITKRRLREIEERLHGLKASSMTQTPALKFKVENFFCMGSPLAVFLALRGIRPGNSGSQDHILPREICNRLLNIFHPTDPVAYRLEPLILKHYSNISPVQIHWYNTSNPLPYEHMKPSFLHPAKEPTSVSENEGISTIPSPVTSPVLSRRHYGESITNIGKASILGAASIGKGLGGMLFSRFGRSSTSQPSETSKDSIEDEKKPAASPPTTTVATQTFPHSTSGFLDSAYFRLQESFFNLPQLLFPENVMQNKDNALVELDHRIDFELREGLVESRYWSAVTSHTAYWSSLDVALFLLTFMYKHEHENNAKPDLDTI</sequence>
<dbReference type="AlphaFoldDB" id="A0A671DM04"/>
<proteinExistence type="inferred from homology"/>
<reference evidence="5 6" key="2">
    <citation type="journal article" date="2018" name="Annu Rev Anim Biosci">
        <title>Bat Biology, Genomes, and the Bat1K Project: To Generate Chromosome-Level Genomes for All Living Bat Species.</title>
        <authorList>
            <person name="Teeling E.C."/>
            <person name="Vernes S.C."/>
            <person name="Davalos L.M."/>
            <person name="Ray D.A."/>
            <person name="Gilbert M.T.P."/>
            <person name="Myers E."/>
        </authorList>
    </citation>
    <scope>NUCLEOTIDE SEQUENCE</scope>
</reference>
<comment type="similarity">
    <text evidence="1">Belongs to the PA-PLA1 family.</text>
</comment>
<dbReference type="EMBL" id="JACAGC010000008">
    <property type="protein sequence ID" value="KAF6351083.1"/>
    <property type="molecule type" value="Genomic_DNA"/>
</dbReference>
<name>A0A671DM04_RHIFE</name>
<reference evidence="5" key="5">
    <citation type="submission" date="2025-05" db="UniProtKB">
        <authorList>
            <consortium name="Ensembl"/>
        </authorList>
    </citation>
    <scope>IDENTIFICATION</scope>
</reference>
<reference evidence="4 7" key="4">
    <citation type="journal article" date="2020" name="Nature">
        <title>Six reference-quality genomes reveal evolution of bat adaptations.</title>
        <authorList>
            <person name="Jebb D."/>
            <person name="Huang Z."/>
            <person name="Pippel M."/>
            <person name="Hughes G.M."/>
            <person name="Lavrichenko K."/>
            <person name="Devanna P."/>
            <person name="Winkler S."/>
            <person name="Jermiin L.S."/>
            <person name="Skirmuntt E.C."/>
            <person name="Katzourakis A."/>
            <person name="Burkitt-Gray L."/>
            <person name="Ray D.A."/>
            <person name="Sullivan K.A.M."/>
            <person name="Roscito J.G."/>
            <person name="Kirilenko B.M."/>
            <person name="Davalos L.M."/>
            <person name="Corthals A.P."/>
            <person name="Power M.L."/>
            <person name="Jones G."/>
            <person name="Ransome R.D."/>
            <person name="Dechmann D.K.N."/>
            <person name="Locatelli A.G."/>
            <person name="Puechmaille S.J."/>
            <person name="Fedrigo O."/>
            <person name="Jarvis E.D."/>
            <person name="Hiller M."/>
            <person name="Vernes S.C."/>
            <person name="Myers E.W."/>
            <person name="Teeling E.C."/>
        </authorList>
    </citation>
    <scope>NUCLEOTIDE SEQUENCE [LARGE SCALE GENOMIC DNA]</scope>
    <source>
        <strain evidence="4">MRhiFer1</strain>
        <tissue evidence="4">Lung</tissue>
    </source>
</reference>
<dbReference type="CTD" id="80821"/>
<dbReference type="GeneID" id="117023490"/>
<feature type="region of interest" description="Disordered" evidence="2">
    <location>
        <begin position="703"/>
        <end position="722"/>
    </location>
</feature>
<evidence type="ECO:0000313" key="4">
    <source>
        <dbReference type="EMBL" id="KAF6351083.1"/>
    </source>
</evidence>
<evidence type="ECO:0000256" key="2">
    <source>
        <dbReference type="SAM" id="MobiDB-lite"/>
    </source>
</evidence>
<evidence type="ECO:0000313" key="7">
    <source>
        <dbReference type="Proteomes" id="UP000585614"/>
    </source>
</evidence>
<gene>
    <name evidence="5" type="primary">DDHD1</name>
    <name evidence="4" type="ORF">mRhiFer1_003737</name>
</gene>
<organism evidence="5 6">
    <name type="scientific">Rhinolophus ferrumequinum</name>
    <name type="common">Greater horseshoe bat</name>
    <dbReference type="NCBI Taxonomy" id="59479"/>
    <lineage>
        <taxon>Eukaryota</taxon>
        <taxon>Metazoa</taxon>
        <taxon>Chordata</taxon>
        <taxon>Craniata</taxon>
        <taxon>Vertebrata</taxon>
        <taxon>Euteleostomi</taxon>
        <taxon>Mammalia</taxon>
        <taxon>Eutheria</taxon>
        <taxon>Laurasiatheria</taxon>
        <taxon>Chiroptera</taxon>
        <taxon>Yinpterochiroptera</taxon>
        <taxon>Rhinolophoidea</taxon>
        <taxon>Rhinolophidae</taxon>
        <taxon>Rhinolophinae</taxon>
        <taxon>Rhinolophus</taxon>
    </lineage>
</organism>